<accession>B3PD45</accession>
<dbReference type="Pfam" id="PF01124">
    <property type="entry name" value="MAPEG"/>
    <property type="match status" value="1"/>
</dbReference>
<proteinExistence type="predicted"/>
<dbReference type="OrthoDB" id="5573101at2"/>
<dbReference type="AlphaFoldDB" id="B3PD45"/>
<evidence type="ECO:0000256" key="3">
    <source>
        <dbReference type="ARBA" id="ARBA00022989"/>
    </source>
</evidence>
<keyword evidence="3 5" id="KW-1133">Transmembrane helix</keyword>
<feature type="transmembrane region" description="Helical" evidence="5">
    <location>
        <begin position="6"/>
        <end position="24"/>
    </location>
</feature>
<keyword evidence="4 5" id="KW-0472">Membrane</keyword>
<dbReference type="InterPro" id="IPR001129">
    <property type="entry name" value="Membr-assoc_MAPEG"/>
</dbReference>
<evidence type="ECO:0000256" key="4">
    <source>
        <dbReference type="ARBA" id="ARBA00023136"/>
    </source>
</evidence>
<evidence type="ECO:0000256" key="5">
    <source>
        <dbReference type="SAM" id="Phobius"/>
    </source>
</evidence>
<dbReference type="GO" id="GO:0016020">
    <property type="term" value="C:membrane"/>
    <property type="evidence" value="ECO:0007669"/>
    <property type="project" value="UniProtKB-SubCell"/>
</dbReference>
<dbReference type="RefSeq" id="WP_012487044.1">
    <property type="nucleotide sequence ID" value="NC_010995.1"/>
</dbReference>
<feature type="transmembrane region" description="Helical" evidence="5">
    <location>
        <begin position="81"/>
        <end position="102"/>
    </location>
</feature>
<name>B3PD45_CELJU</name>
<dbReference type="Proteomes" id="UP000001036">
    <property type="component" value="Chromosome"/>
</dbReference>
<organism evidence="6 7">
    <name type="scientific">Cellvibrio japonicus (strain Ueda107)</name>
    <name type="common">Pseudomonas fluorescens subsp. cellulosa</name>
    <dbReference type="NCBI Taxonomy" id="498211"/>
    <lineage>
        <taxon>Bacteria</taxon>
        <taxon>Pseudomonadati</taxon>
        <taxon>Pseudomonadota</taxon>
        <taxon>Gammaproteobacteria</taxon>
        <taxon>Cellvibrionales</taxon>
        <taxon>Cellvibrionaceae</taxon>
        <taxon>Cellvibrio</taxon>
    </lineage>
</organism>
<reference evidence="6 7" key="1">
    <citation type="journal article" date="2008" name="J. Bacteriol.">
        <title>Insights into plant cell wall degradation from the genome sequence of the soil bacterium Cellvibrio japonicus.</title>
        <authorList>
            <person name="Deboy R.T."/>
            <person name="Mongodin E.F."/>
            <person name="Fouts D.E."/>
            <person name="Tailford L.E."/>
            <person name="Khouri H."/>
            <person name="Emerson J.B."/>
            <person name="Mohamoud Y."/>
            <person name="Watkins K."/>
            <person name="Henrissat B."/>
            <person name="Gilbert H.J."/>
            <person name="Nelson K.E."/>
        </authorList>
    </citation>
    <scope>NUCLEOTIDE SEQUENCE [LARGE SCALE GENOMIC DNA]</scope>
    <source>
        <strain evidence="6 7">Ueda107</strain>
    </source>
</reference>
<evidence type="ECO:0000313" key="6">
    <source>
        <dbReference type="EMBL" id="ACE85009.1"/>
    </source>
</evidence>
<dbReference type="STRING" id="498211.CJA_1410"/>
<evidence type="ECO:0000256" key="1">
    <source>
        <dbReference type="ARBA" id="ARBA00004370"/>
    </source>
</evidence>
<dbReference type="EMBL" id="CP000934">
    <property type="protein sequence ID" value="ACE85009.1"/>
    <property type="molecule type" value="Genomic_DNA"/>
</dbReference>
<dbReference type="Gene3D" id="1.20.120.550">
    <property type="entry name" value="Membrane associated eicosanoid/glutathione metabolism-like domain"/>
    <property type="match status" value="1"/>
</dbReference>
<comment type="subcellular location">
    <subcellularLocation>
        <location evidence="1">Membrane</location>
    </subcellularLocation>
</comment>
<dbReference type="HOGENOM" id="CLU_129387_1_0_6"/>
<feature type="transmembrane region" description="Helical" evidence="5">
    <location>
        <begin position="114"/>
        <end position="133"/>
    </location>
</feature>
<dbReference type="eggNOG" id="COG5331">
    <property type="taxonomic scope" value="Bacteria"/>
</dbReference>
<keyword evidence="7" id="KW-1185">Reference proteome</keyword>
<evidence type="ECO:0000256" key="2">
    <source>
        <dbReference type="ARBA" id="ARBA00022692"/>
    </source>
</evidence>
<protein>
    <submittedName>
        <fullName evidence="6">Putative membrane protein</fullName>
    </submittedName>
</protein>
<gene>
    <name evidence="6" type="ordered locus">CJA_1410</name>
</gene>
<dbReference type="KEGG" id="cja:CJA_1410"/>
<sequence>MLYPMFGMILLTLAVAGRLLFLRIRAVKSGQVRLSQFRLNQSDNVPDAIIQASRNYTNLFEIPVLFYAAGCIAVAKNQESLALVILGWLFVLIRAWHSWIHLTHNNVITRMRAFLASNLCVLAIWIILLINHIQQA</sequence>
<dbReference type="SUPFAM" id="SSF161084">
    <property type="entry name" value="MAPEG domain-like"/>
    <property type="match status" value="1"/>
</dbReference>
<evidence type="ECO:0000313" key="7">
    <source>
        <dbReference type="Proteomes" id="UP000001036"/>
    </source>
</evidence>
<dbReference type="InterPro" id="IPR023352">
    <property type="entry name" value="MAPEG-like_dom_sf"/>
</dbReference>
<keyword evidence="2 5" id="KW-0812">Transmembrane</keyword>